<protein>
    <submittedName>
        <fullName evidence="2">Uncharacterized protein</fullName>
    </submittedName>
</protein>
<keyword evidence="3" id="KW-1185">Reference proteome</keyword>
<sequence>MEEKGISYEETGVEGSIEEETGDEDPSDDIIIGDKISYIDQDGNMQEGVVQSQNGAEYIGVSDEQGNITPVHVDNVRPIEEIAQETSPQGLQDVYGNEAQEEAQPQKTAVPVSVDTHSEQDVVDDILSQSQGDIEIAIEAAKFELDQSKKEVKSCLKKCHQKRKQAEKRSSSTSCNKKL</sequence>
<organism evidence="2 3">
    <name type="scientific">Porphyromonas crevioricanis</name>
    <dbReference type="NCBI Taxonomy" id="393921"/>
    <lineage>
        <taxon>Bacteria</taxon>
        <taxon>Pseudomonadati</taxon>
        <taxon>Bacteroidota</taxon>
        <taxon>Bacteroidia</taxon>
        <taxon>Bacteroidales</taxon>
        <taxon>Porphyromonadaceae</taxon>
        <taxon>Porphyromonas</taxon>
    </lineage>
</organism>
<dbReference type="RefSeq" id="WP_023940087.1">
    <property type="nucleotide sequence ID" value="NZ_LS483447.1"/>
</dbReference>
<dbReference type="AlphaFoldDB" id="A0A2X4PMB3"/>
<evidence type="ECO:0000313" key="2">
    <source>
        <dbReference type="EMBL" id="SQH72983.1"/>
    </source>
</evidence>
<gene>
    <name evidence="2" type="ORF">NCTC12858_00820</name>
</gene>
<reference evidence="2 3" key="1">
    <citation type="submission" date="2018-06" db="EMBL/GenBank/DDBJ databases">
        <authorList>
            <consortium name="Pathogen Informatics"/>
            <person name="Doyle S."/>
        </authorList>
    </citation>
    <scope>NUCLEOTIDE SEQUENCE [LARGE SCALE GENOMIC DNA]</scope>
    <source>
        <strain evidence="2 3">NCTC12858</strain>
    </source>
</reference>
<feature type="compositionally biased region" description="Acidic residues" evidence="1">
    <location>
        <begin position="16"/>
        <end position="28"/>
    </location>
</feature>
<feature type="region of interest" description="Disordered" evidence="1">
    <location>
        <begin position="1"/>
        <end position="30"/>
    </location>
</feature>
<dbReference type="KEGG" id="pcre:NCTC12858_00820"/>
<dbReference type="EMBL" id="LS483447">
    <property type="protein sequence ID" value="SQH72983.1"/>
    <property type="molecule type" value="Genomic_DNA"/>
</dbReference>
<evidence type="ECO:0000313" key="3">
    <source>
        <dbReference type="Proteomes" id="UP000249300"/>
    </source>
</evidence>
<accession>A0A2X4PMB3</accession>
<dbReference type="Proteomes" id="UP000249300">
    <property type="component" value="Chromosome 1"/>
</dbReference>
<name>A0A2X4PMB3_9PORP</name>
<evidence type="ECO:0000256" key="1">
    <source>
        <dbReference type="SAM" id="MobiDB-lite"/>
    </source>
</evidence>
<proteinExistence type="predicted"/>